<proteinExistence type="predicted"/>
<dbReference type="GeneID" id="303488101"/>
<keyword evidence="1" id="KW-1133">Transmembrane helix</keyword>
<keyword evidence="1" id="KW-0472">Membrane</keyword>
<evidence type="ECO:0000313" key="5">
    <source>
        <dbReference type="Proteomes" id="UP000256862"/>
    </source>
</evidence>
<evidence type="ECO:0000313" key="2">
    <source>
        <dbReference type="EMBL" id="QEZ44311.1"/>
    </source>
</evidence>
<protein>
    <submittedName>
        <fullName evidence="4">Uncharacterized protein</fullName>
    </submittedName>
</protein>
<name>A0A375FKT4_9BURK</name>
<evidence type="ECO:0000313" key="7">
    <source>
        <dbReference type="Proteomes" id="UP000623307"/>
    </source>
</evidence>
<evidence type="ECO:0000256" key="1">
    <source>
        <dbReference type="SAM" id="Phobius"/>
    </source>
</evidence>
<evidence type="ECO:0000313" key="6">
    <source>
        <dbReference type="Proteomes" id="UP000325743"/>
    </source>
</evidence>
<reference evidence="5" key="1">
    <citation type="submission" date="2018-01" db="EMBL/GenBank/DDBJ databases">
        <authorList>
            <person name="Gaut B.S."/>
            <person name="Morton B.R."/>
            <person name="Clegg M.T."/>
            <person name="Duvall M.R."/>
        </authorList>
    </citation>
    <scope>NUCLEOTIDE SEQUENCE [LARGE SCALE GENOMIC DNA]</scope>
</reference>
<evidence type="ECO:0000313" key="3">
    <source>
        <dbReference type="EMBL" id="QRQ91589.1"/>
    </source>
</evidence>
<dbReference type="EMBL" id="OGUS01000004">
    <property type="protein sequence ID" value="SPC05061.1"/>
    <property type="molecule type" value="Genomic_DNA"/>
</dbReference>
<dbReference type="EMBL" id="CP032518">
    <property type="protein sequence ID" value="QEZ44311.1"/>
    <property type="molecule type" value="Genomic_DNA"/>
</dbReference>
<keyword evidence="7" id="KW-1185">Reference proteome</keyword>
<evidence type="ECO:0000313" key="4">
    <source>
        <dbReference type="EMBL" id="SPC05061.1"/>
    </source>
</evidence>
<dbReference type="Proteomes" id="UP000623307">
    <property type="component" value="Chromosome 1"/>
</dbReference>
<reference evidence="4" key="2">
    <citation type="submission" date="2018-01" db="EMBL/GenBank/DDBJ databases">
        <authorList>
            <person name="Clerissi C."/>
        </authorList>
    </citation>
    <scope>NUCLEOTIDE SEQUENCE</scope>
    <source>
        <strain evidence="4">Cupriavidus oxalaticus LMG 2235</strain>
    </source>
</reference>
<dbReference type="RefSeq" id="WP_063241006.1">
    <property type="nucleotide sequence ID" value="NZ_CP032518.1"/>
</dbReference>
<dbReference type="EMBL" id="CP069811">
    <property type="protein sequence ID" value="QRQ91589.1"/>
    <property type="molecule type" value="Genomic_DNA"/>
</dbReference>
<gene>
    <name evidence="4" type="ORF">CO2235_U1010015</name>
    <name evidence="2" type="ORF">D2917_08765</name>
    <name evidence="3" type="ORF">JTE92_01160</name>
</gene>
<reference evidence="2 6" key="3">
    <citation type="submission" date="2018-09" db="EMBL/GenBank/DDBJ databases">
        <title>Complete genome sequence of Cupriavidus oxalaticus T2, a bacterium capable of phenol tolerance and degradation.</title>
        <authorList>
            <person name="Yan J."/>
        </authorList>
    </citation>
    <scope>NUCLEOTIDE SEQUENCE [LARGE SCALE GENOMIC DNA]</scope>
    <source>
        <strain evidence="2 6">T2</strain>
    </source>
</reference>
<dbReference type="AlphaFoldDB" id="A0A375FKT4"/>
<organism evidence="4 5">
    <name type="scientific">Cupriavidus oxalaticus</name>
    <dbReference type="NCBI Taxonomy" id="96344"/>
    <lineage>
        <taxon>Bacteria</taxon>
        <taxon>Pseudomonadati</taxon>
        <taxon>Pseudomonadota</taxon>
        <taxon>Betaproteobacteria</taxon>
        <taxon>Burkholderiales</taxon>
        <taxon>Burkholderiaceae</taxon>
        <taxon>Cupriavidus</taxon>
    </lineage>
</organism>
<reference evidence="3 7" key="4">
    <citation type="submission" date="2021-02" db="EMBL/GenBank/DDBJ databases">
        <title>Complete Genome Sequence of Cupriavidus oxalaticus Strain Ox1, a Soil Oxalate-Degrading Species.</title>
        <authorList>
            <person name="Palmieri F."/>
            <person name="Udriet P."/>
            <person name="Deuasquier M."/>
            <person name="Beaudoing E."/>
            <person name="Johnson S.L."/>
            <person name="Davenport K.W."/>
            <person name="Chain P.S."/>
            <person name="Bindschedler S."/>
            <person name="Junier P."/>
        </authorList>
    </citation>
    <scope>NUCLEOTIDE SEQUENCE [LARGE SCALE GENOMIC DNA]</scope>
    <source>
        <strain evidence="3 7">Ox1</strain>
    </source>
</reference>
<dbReference type="Proteomes" id="UP000256862">
    <property type="component" value="Unassembled WGS sequence"/>
</dbReference>
<keyword evidence="1" id="KW-0812">Transmembrane</keyword>
<dbReference type="Proteomes" id="UP000325743">
    <property type="component" value="Chromosome 1"/>
</dbReference>
<feature type="transmembrane region" description="Helical" evidence="1">
    <location>
        <begin position="36"/>
        <end position="59"/>
    </location>
</feature>
<accession>A0A375FKT4</accession>
<sequence>MTMLYAVAVRCMFAGACVLPLFIAASRMQLPSRTRFMRLCILILIIVVAMVDPTAASFARVDGTLFSAGCGG</sequence>
<feature type="transmembrane region" description="Helical" evidence="1">
    <location>
        <begin position="6"/>
        <end position="24"/>
    </location>
</feature>